<dbReference type="PANTHER" id="PTHR45766">
    <property type="entry name" value="DNA ANNEALING HELICASE AND ENDONUCLEASE ZRANB3 FAMILY MEMBER"/>
    <property type="match status" value="1"/>
</dbReference>
<dbReference type="GO" id="GO:0043596">
    <property type="term" value="C:nuclear replication fork"/>
    <property type="evidence" value="ECO:0007669"/>
    <property type="project" value="TreeGrafter"/>
</dbReference>
<keyword evidence="1" id="KW-0378">Hydrolase</keyword>
<evidence type="ECO:0000256" key="1">
    <source>
        <dbReference type="ARBA" id="ARBA00022801"/>
    </source>
</evidence>
<dbReference type="GO" id="GO:0005524">
    <property type="term" value="F:ATP binding"/>
    <property type="evidence" value="ECO:0007669"/>
    <property type="project" value="InterPro"/>
</dbReference>
<comment type="caution">
    <text evidence="3">The sequence shown here is derived from an EMBL/GenBank/DDBJ whole genome shotgun (WGS) entry which is preliminary data.</text>
</comment>
<dbReference type="GO" id="GO:0006281">
    <property type="term" value="P:DNA repair"/>
    <property type="evidence" value="ECO:0007669"/>
    <property type="project" value="TreeGrafter"/>
</dbReference>
<dbReference type="Gene3D" id="3.40.50.10810">
    <property type="entry name" value="Tandem AAA-ATPase domain"/>
    <property type="match status" value="1"/>
</dbReference>
<gene>
    <name evidence="3" type="ORF">NCGR_LOCUS68130</name>
</gene>
<reference evidence="3" key="1">
    <citation type="submission" date="2020-10" db="EMBL/GenBank/DDBJ databases">
        <authorList>
            <person name="Han B."/>
            <person name="Lu T."/>
            <person name="Zhao Q."/>
            <person name="Huang X."/>
            <person name="Zhao Y."/>
        </authorList>
    </citation>
    <scope>NUCLEOTIDE SEQUENCE</scope>
</reference>
<keyword evidence="4" id="KW-1185">Reference proteome</keyword>
<evidence type="ECO:0000313" key="4">
    <source>
        <dbReference type="Proteomes" id="UP000604825"/>
    </source>
</evidence>
<evidence type="ECO:0008006" key="5">
    <source>
        <dbReference type="Google" id="ProtNLM"/>
    </source>
</evidence>
<dbReference type="InterPro" id="IPR027417">
    <property type="entry name" value="P-loop_NTPase"/>
</dbReference>
<evidence type="ECO:0000256" key="2">
    <source>
        <dbReference type="SAM" id="MobiDB-lite"/>
    </source>
</evidence>
<dbReference type="GO" id="GO:0004520">
    <property type="term" value="F:DNA endonuclease activity"/>
    <property type="evidence" value="ECO:0007669"/>
    <property type="project" value="TreeGrafter"/>
</dbReference>
<dbReference type="GO" id="GO:0031297">
    <property type="term" value="P:replication fork processing"/>
    <property type="evidence" value="ECO:0007669"/>
    <property type="project" value="TreeGrafter"/>
</dbReference>
<organism evidence="3 4">
    <name type="scientific">Miscanthus lutarioriparius</name>
    <dbReference type="NCBI Taxonomy" id="422564"/>
    <lineage>
        <taxon>Eukaryota</taxon>
        <taxon>Viridiplantae</taxon>
        <taxon>Streptophyta</taxon>
        <taxon>Embryophyta</taxon>
        <taxon>Tracheophyta</taxon>
        <taxon>Spermatophyta</taxon>
        <taxon>Magnoliopsida</taxon>
        <taxon>Liliopsida</taxon>
        <taxon>Poales</taxon>
        <taxon>Poaceae</taxon>
        <taxon>PACMAD clade</taxon>
        <taxon>Panicoideae</taxon>
        <taxon>Andropogonodae</taxon>
        <taxon>Andropogoneae</taxon>
        <taxon>Saccharinae</taxon>
        <taxon>Miscanthus</taxon>
    </lineage>
</organism>
<proteinExistence type="predicted"/>
<accession>A0A811SU00</accession>
<dbReference type="GO" id="GO:0016787">
    <property type="term" value="F:hydrolase activity"/>
    <property type="evidence" value="ECO:0007669"/>
    <property type="project" value="UniProtKB-KW"/>
</dbReference>
<sequence>MEITEEQRRRSEANRLAALEKRKRLAVAAAAAAPATAFPASGAPTFPAYDTAAAAAAEWRLAKCPRIAPPAPQPPFAPLPPRPSPPPPPPTPPQPLVGFQVVLEVCSPDEFLVAVGPVEGRAYPGEAECLGAVQDCLAAASVVQYSATQSLSQSAHLRPAFKLVDYDVVLKCLKKLPGASVQEIPSSTKRIIQDIPRYPGQKWASDEEVDELLKKLPQQTKDALLPFQLEGVMFGLRRRGCCLIADEMGLGKTLQAIAIACCFKDDGSILIELLDKLAFEHILMSYYLVIKTVLNI</sequence>
<dbReference type="SUPFAM" id="SSF52540">
    <property type="entry name" value="P-loop containing nucleoside triphosphate hydrolases"/>
    <property type="match status" value="1"/>
</dbReference>
<dbReference type="AlphaFoldDB" id="A0A811SU00"/>
<protein>
    <recommendedName>
        <fullName evidence="5">SNF2 N-terminal domain-containing protein</fullName>
    </recommendedName>
</protein>
<dbReference type="EMBL" id="CAJGYO010000873">
    <property type="protein sequence ID" value="CAD6344032.1"/>
    <property type="molecule type" value="Genomic_DNA"/>
</dbReference>
<name>A0A811SU00_9POAL</name>
<dbReference type="InterPro" id="IPR038718">
    <property type="entry name" value="SNF2-like_sf"/>
</dbReference>
<feature type="region of interest" description="Disordered" evidence="2">
    <location>
        <begin position="70"/>
        <end position="94"/>
    </location>
</feature>
<evidence type="ECO:0000313" key="3">
    <source>
        <dbReference type="EMBL" id="CAD6344032.1"/>
    </source>
</evidence>
<dbReference type="PANTHER" id="PTHR45766:SF5">
    <property type="entry name" value="SNF2 DOMAIN-CONTAINING PROTEIN _ HELICASE DOMAIN-CONTAINING PROTEIN _ HNH ENDONUCLEASE DOMAIN-CONTAINING PROTEIN"/>
    <property type="match status" value="1"/>
</dbReference>
<dbReference type="Proteomes" id="UP000604825">
    <property type="component" value="Unassembled WGS sequence"/>
</dbReference>
<dbReference type="OrthoDB" id="783057at2759"/>